<dbReference type="InterPro" id="IPR010227">
    <property type="entry name" value="NADH_Q_OxRdtase_chainM/4"/>
</dbReference>
<feature type="transmembrane region" description="Helical" evidence="7">
    <location>
        <begin position="150"/>
        <end position="168"/>
    </location>
</feature>
<dbReference type="InterPro" id="IPR001750">
    <property type="entry name" value="ND/Mrp_TM"/>
</dbReference>
<dbReference type="InterPro" id="IPR003918">
    <property type="entry name" value="NADH_UbQ_OxRdtase"/>
</dbReference>
<feature type="transmembrane region" description="Helical" evidence="7">
    <location>
        <begin position="392"/>
        <end position="411"/>
    </location>
</feature>
<feature type="transmembrane region" description="Helical" evidence="7">
    <location>
        <begin position="118"/>
        <end position="138"/>
    </location>
</feature>
<name>A0A6J4VS81_9DEIN</name>
<evidence type="ECO:0000256" key="4">
    <source>
        <dbReference type="ARBA" id="ARBA00022989"/>
    </source>
</evidence>
<evidence type="ECO:0000259" key="8">
    <source>
        <dbReference type="Pfam" id="PF00361"/>
    </source>
</evidence>
<dbReference type="EC" id="1.6.5.3" evidence="9"/>
<keyword evidence="3 6" id="KW-0812">Transmembrane</keyword>
<feature type="transmembrane region" description="Helical" evidence="7">
    <location>
        <begin position="350"/>
        <end position="372"/>
    </location>
</feature>
<feature type="transmembrane region" description="Helical" evidence="7">
    <location>
        <begin position="65"/>
        <end position="88"/>
    </location>
</feature>
<dbReference type="PANTHER" id="PTHR43507:SF1">
    <property type="entry name" value="NADH-UBIQUINONE OXIDOREDUCTASE CHAIN 4"/>
    <property type="match status" value="1"/>
</dbReference>
<comment type="similarity">
    <text evidence="2">Belongs to the complex I subunit 4 family.</text>
</comment>
<keyword evidence="4 7" id="KW-1133">Transmembrane helix</keyword>
<proteinExistence type="inferred from homology"/>
<feature type="transmembrane region" description="Helical" evidence="7">
    <location>
        <begin position="95"/>
        <end position="112"/>
    </location>
</feature>
<evidence type="ECO:0000313" key="9">
    <source>
        <dbReference type="EMBL" id="CAA9586610.1"/>
    </source>
</evidence>
<dbReference type="NCBIfam" id="TIGR01972">
    <property type="entry name" value="NDH_I_M"/>
    <property type="match status" value="1"/>
</dbReference>
<feature type="transmembrane region" description="Helical" evidence="7">
    <location>
        <begin position="237"/>
        <end position="257"/>
    </location>
</feature>
<feature type="transmembrane region" description="Helical" evidence="7">
    <location>
        <begin position="316"/>
        <end position="338"/>
    </location>
</feature>
<sequence>MTLVAVLIPLLSALLLLVAPRALGRAVVLLSTVFTLLTALALPQAGGFERPWIEPFGLYLSLSPAGAGSVLVLTAALVMLPTAFYASFVVRERTGGFLALLLAMQAALNGLFLAQDLVLFYVFWEGALVASVLMLGIWGREGRRQAALKYLTYAVAGSFLMLVAILALRPLSGAASFRLSDLLPATQALPLGTQLWLFLAFTLAFAVKLPLWPLHGWLPDFHEQNHPSGVADVAGTLYKVGGWGFFAFALPLFPAAATVVTPYLLALAAFTAVYAAVIATAQTNLKRLLAYASLSHMGIVGVGVFGLYLAGLNGAMYLLAAQMLSTGGLFLISGMLYSRRSSFELSRYGGLAKSAPALAALTLFVTFASIGVPGLSNFPGEFMSLLGAFARNVWLGGFATLAVIAAGVYGVNMYQRLYQVDAQEDVPDVRGLELVALAPLIIGILWFGIFPHPQLSRIETQAVRVRTYDAPVVATPAGAPVAAPATAEPALEGDDGH</sequence>
<feature type="domain" description="NADH:quinone oxidoreductase/Mrp antiporter transmembrane" evidence="8">
    <location>
        <begin position="114"/>
        <end position="399"/>
    </location>
</feature>
<dbReference type="EMBL" id="CADCWP010000325">
    <property type="protein sequence ID" value="CAA9586610.1"/>
    <property type="molecule type" value="Genomic_DNA"/>
</dbReference>
<keyword evidence="9" id="KW-0830">Ubiquinone</keyword>
<feature type="transmembrane region" description="Helical" evidence="7">
    <location>
        <begin position="188"/>
        <end position="207"/>
    </location>
</feature>
<dbReference type="GO" id="GO:0012505">
    <property type="term" value="C:endomembrane system"/>
    <property type="evidence" value="ECO:0007669"/>
    <property type="project" value="UniProtKB-SubCell"/>
</dbReference>
<evidence type="ECO:0000256" key="1">
    <source>
        <dbReference type="ARBA" id="ARBA00004127"/>
    </source>
</evidence>
<organism evidence="9">
    <name type="scientific">uncultured Truepera sp</name>
    <dbReference type="NCBI Taxonomy" id="543023"/>
    <lineage>
        <taxon>Bacteria</taxon>
        <taxon>Thermotogati</taxon>
        <taxon>Deinococcota</taxon>
        <taxon>Deinococci</taxon>
        <taxon>Trueperales</taxon>
        <taxon>Trueperaceae</taxon>
        <taxon>Truepera</taxon>
        <taxon>environmental samples</taxon>
    </lineage>
</organism>
<keyword evidence="5 7" id="KW-0472">Membrane</keyword>
<reference evidence="9" key="1">
    <citation type="submission" date="2020-02" db="EMBL/GenBank/DDBJ databases">
        <authorList>
            <person name="Meier V. D."/>
        </authorList>
    </citation>
    <scope>NUCLEOTIDE SEQUENCE</scope>
    <source>
        <strain evidence="9">AVDCRST_MAG86</strain>
    </source>
</reference>
<dbReference type="GO" id="GO:0015990">
    <property type="term" value="P:electron transport coupled proton transport"/>
    <property type="evidence" value="ECO:0007669"/>
    <property type="project" value="TreeGrafter"/>
</dbReference>
<dbReference type="PRINTS" id="PR01437">
    <property type="entry name" value="NUOXDRDTASE4"/>
</dbReference>
<evidence type="ECO:0000256" key="5">
    <source>
        <dbReference type="ARBA" id="ARBA00023136"/>
    </source>
</evidence>
<evidence type="ECO:0000256" key="7">
    <source>
        <dbReference type="SAM" id="Phobius"/>
    </source>
</evidence>
<dbReference type="GO" id="GO:0042773">
    <property type="term" value="P:ATP synthesis coupled electron transport"/>
    <property type="evidence" value="ECO:0007669"/>
    <property type="project" value="InterPro"/>
</dbReference>
<keyword evidence="9" id="KW-0560">Oxidoreductase</keyword>
<feature type="transmembrane region" description="Helical" evidence="7">
    <location>
        <begin position="288"/>
        <end position="310"/>
    </location>
</feature>
<protein>
    <submittedName>
        <fullName evidence="9">NADH-ubiquinone oxidoreductase chain M</fullName>
        <ecNumber evidence="9">1.6.5.3</ecNumber>
    </submittedName>
</protein>
<dbReference type="AlphaFoldDB" id="A0A6J4VS81"/>
<gene>
    <name evidence="9" type="ORF">AVDCRST_MAG86-3635</name>
</gene>
<dbReference type="PANTHER" id="PTHR43507">
    <property type="entry name" value="NADH-UBIQUINONE OXIDOREDUCTASE CHAIN 4"/>
    <property type="match status" value="1"/>
</dbReference>
<dbReference type="GO" id="GO:0048039">
    <property type="term" value="F:ubiquinone binding"/>
    <property type="evidence" value="ECO:0007669"/>
    <property type="project" value="TreeGrafter"/>
</dbReference>
<evidence type="ECO:0000256" key="6">
    <source>
        <dbReference type="RuleBase" id="RU000320"/>
    </source>
</evidence>
<dbReference type="GO" id="GO:0016020">
    <property type="term" value="C:membrane"/>
    <property type="evidence" value="ECO:0007669"/>
    <property type="project" value="UniProtKB-SubCell"/>
</dbReference>
<accession>A0A6J4VS81</accession>
<evidence type="ECO:0000256" key="2">
    <source>
        <dbReference type="ARBA" id="ARBA00009025"/>
    </source>
</evidence>
<dbReference type="GO" id="GO:0008137">
    <property type="term" value="F:NADH dehydrogenase (ubiquinone) activity"/>
    <property type="evidence" value="ECO:0007669"/>
    <property type="project" value="InterPro"/>
</dbReference>
<dbReference type="GO" id="GO:0003954">
    <property type="term" value="F:NADH dehydrogenase activity"/>
    <property type="evidence" value="ECO:0007669"/>
    <property type="project" value="TreeGrafter"/>
</dbReference>
<comment type="subcellular location">
    <subcellularLocation>
        <location evidence="1">Endomembrane system</location>
        <topology evidence="1">Multi-pass membrane protein</topology>
    </subcellularLocation>
    <subcellularLocation>
        <location evidence="6">Membrane</location>
        <topology evidence="6">Multi-pass membrane protein</topology>
    </subcellularLocation>
</comment>
<feature type="transmembrane region" description="Helical" evidence="7">
    <location>
        <begin position="263"/>
        <end position="281"/>
    </location>
</feature>
<feature type="transmembrane region" description="Helical" evidence="7">
    <location>
        <begin position="432"/>
        <end position="450"/>
    </location>
</feature>
<evidence type="ECO:0000256" key="3">
    <source>
        <dbReference type="ARBA" id="ARBA00022692"/>
    </source>
</evidence>
<dbReference type="Pfam" id="PF00361">
    <property type="entry name" value="Proton_antipo_M"/>
    <property type="match status" value="1"/>
</dbReference>